<proteinExistence type="predicted"/>
<protein>
    <submittedName>
        <fullName evidence="1">Uncharacterized protein</fullName>
    </submittedName>
</protein>
<sequence>MSHCHSKLFSNSFLKKVRK</sequence>
<evidence type="ECO:0000313" key="1">
    <source>
        <dbReference type="EMBL" id="JAH76420.1"/>
    </source>
</evidence>
<organism evidence="1">
    <name type="scientific">Anguilla anguilla</name>
    <name type="common">European freshwater eel</name>
    <name type="synonym">Muraena anguilla</name>
    <dbReference type="NCBI Taxonomy" id="7936"/>
    <lineage>
        <taxon>Eukaryota</taxon>
        <taxon>Metazoa</taxon>
        <taxon>Chordata</taxon>
        <taxon>Craniata</taxon>
        <taxon>Vertebrata</taxon>
        <taxon>Euteleostomi</taxon>
        <taxon>Actinopterygii</taxon>
        <taxon>Neopterygii</taxon>
        <taxon>Teleostei</taxon>
        <taxon>Anguilliformes</taxon>
        <taxon>Anguillidae</taxon>
        <taxon>Anguilla</taxon>
    </lineage>
</organism>
<accession>A0A0E9VG72</accession>
<reference evidence="1" key="2">
    <citation type="journal article" date="2015" name="Fish Shellfish Immunol.">
        <title>Early steps in the European eel (Anguilla anguilla)-Vibrio vulnificus interaction in the gills: Role of the RtxA13 toxin.</title>
        <authorList>
            <person name="Callol A."/>
            <person name="Pajuelo D."/>
            <person name="Ebbesson L."/>
            <person name="Teles M."/>
            <person name="MacKenzie S."/>
            <person name="Amaro C."/>
        </authorList>
    </citation>
    <scope>NUCLEOTIDE SEQUENCE</scope>
</reference>
<dbReference type="EMBL" id="GBXM01032157">
    <property type="protein sequence ID" value="JAH76420.1"/>
    <property type="molecule type" value="Transcribed_RNA"/>
</dbReference>
<reference evidence="1" key="1">
    <citation type="submission" date="2014-11" db="EMBL/GenBank/DDBJ databases">
        <authorList>
            <person name="Amaro Gonzalez C."/>
        </authorList>
    </citation>
    <scope>NUCLEOTIDE SEQUENCE</scope>
</reference>
<dbReference type="AlphaFoldDB" id="A0A0E9VG72"/>
<name>A0A0E9VG72_ANGAN</name>